<dbReference type="Pfam" id="PF02683">
    <property type="entry name" value="DsbD_TM"/>
    <property type="match status" value="1"/>
</dbReference>
<feature type="transmembrane region" description="Helical" evidence="7">
    <location>
        <begin position="121"/>
        <end position="148"/>
    </location>
</feature>
<gene>
    <name evidence="9" type="ORF">LHA_2439</name>
</gene>
<evidence type="ECO:0000256" key="1">
    <source>
        <dbReference type="ARBA" id="ARBA00004651"/>
    </source>
</evidence>
<dbReference type="PANTHER" id="PTHR42852">
    <property type="entry name" value="THIOL:DISULFIDE INTERCHANGE PROTEIN DSBE"/>
    <property type="match status" value="1"/>
</dbReference>
<protein>
    <submittedName>
        <fullName evidence="9">Putative Redoxin family protein</fullName>
    </submittedName>
</protein>
<proteinExistence type="predicted"/>
<dbReference type="InterPro" id="IPR041017">
    <property type="entry name" value="Thioredoxin_10"/>
</dbReference>
<dbReference type="Pfam" id="PF17991">
    <property type="entry name" value="Thioredoxin_10"/>
    <property type="match status" value="1"/>
</dbReference>
<dbReference type="GO" id="GO:0016491">
    <property type="term" value="F:oxidoreductase activity"/>
    <property type="evidence" value="ECO:0007669"/>
    <property type="project" value="InterPro"/>
</dbReference>
<keyword evidence="5 7" id="KW-1133">Transmembrane helix</keyword>
<dbReference type="InterPro" id="IPR013766">
    <property type="entry name" value="Thioredoxin_domain"/>
</dbReference>
<dbReference type="GO" id="GO:0016209">
    <property type="term" value="F:antioxidant activity"/>
    <property type="evidence" value="ECO:0007669"/>
    <property type="project" value="InterPro"/>
</dbReference>
<dbReference type="AlphaFoldDB" id="A0A0A8UWH7"/>
<feature type="transmembrane region" description="Helical" evidence="7">
    <location>
        <begin position="44"/>
        <end position="65"/>
    </location>
</feature>
<reference evidence="10" key="1">
    <citation type="submission" date="2014-09" db="EMBL/GenBank/DDBJ databases">
        <authorList>
            <person name="Gomez-Valero L."/>
        </authorList>
    </citation>
    <scope>NUCLEOTIDE SEQUENCE [LARGE SCALE GENOMIC DNA]</scope>
    <source>
        <strain evidence="10">ATCC35250</strain>
    </source>
</reference>
<dbReference type="RefSeq" id="WP_045106655.1">
    <property type="nucleotide sequence ID" value="NZ_LN681225.1"/>
</dbReference>
<keyword evidence="3 7" id="KW-0812">Transmembrane</keyword>
<dbReference type="CDD" id="cd03012">
    <property type="entry name" value="TlpA_like_DipZ_like"/>
    <property type="match status" value="1"/>
</dbReference>
<keyword evidence="10" id="KW-1185">Reference proteome</keyword>
<dbReference type="KEGG" id="lha:LHA_2439"/>
<dbReference type="OrthoDB" id="9811352at2"/>
<organism evidence="9 10">
    <name type="scientific">Legionella hackeliae</name>
    <dbReference type="NCBI Taxonomy" id="449"/>
    <lineage>
        <taxon>Bacteria</taxon>
        <taxon>Pseudomonadati</taxon>
        <taxon>Pseudomonadota</taxon>
        <taxon>Gammaproteobacteria</taxon>
        <taxon>Legionellales</taxon>
        <taxon>Legionellaceae</taxon>
        <taxon>Legionella</taxon>
    </lineage>
</organism>
<dbReference type="STRING" id="449.LHA_2439"/>
<evidence type="ECO:0000256" key="7">
    <source>
        <dbReference type="SAM" id="Phobius"/>
    </source>
</evidence>
<dbReference type="HOGENOM" id="CLU_033708_0_0_6"/>
<dbReference type="SUPFAM" id="SSF52833">
    <property type="entry name" value="Thioredoxin-like"/>
    <property type="match status" value="1"/>
</dbReference>
<feature type="domain" description="Thioredoxin" evidence="8">
    <location>
        <begin position="239"/>
        <end position="384"/>
    </location>
</feature>
<evidence type="ECO:0000313" key="9">
    <source>
        <dbReference type="EMBL" id="CEK11452.1"/>
    </source>
</evidence>
<dbReference type="InterPro" id="IPR050553">
    <property type="entry name" value="Thioredoxin_ResA/DsbE_sf"/>
</dbReference>
<dbReference type="Gene3D" id="3.40.30.10">
    <property type="entry name" value="Glutaredoxin"/>
    <property type="match status" value="1"/>
</dbReference>
<evidence type="ECO:0000256" key="6">
    <source>
        <dbReference type="ARBA" id="ARBA00023136"/>
    </source>
</evidence>
<evidence type="ECO:0000259" key="8">
    <source>
        <dbReference type="PROSITE" id="PS51352"/>
    </source>
</evidence>
<dbReference type="InterPro" id="IPR036249">
    <property type="entry name" value="Thioredoxin-like_sf"/>
</dbReference>
<feature type="transmembrane region" description="Helical" evidence="7">
    <location>
        <begin position="197"/>
        <end position="215"/>
    </location>
</feature>
<dbReference type="EMBL" id="LN681225">
    <property type="protein sequence ID" value="CEK11452.1"/>
    <property type="molecule type" value="Genomic_DNA"/>
</dbReference>
<evidence type="ECO:0000256" key="2">
    <source>
        <dbReference type="ARBA" id="ARBA00022475"/>
    </source>
</evidence>
<comment type="subcellular location">
    <subcellularLocation>
        <location evidence="1">Cell membrane</location>
        <topology evidence="1">Multi-pass membrane protein</topology>
    </subcellularLocation>
</comment>
<dbReference type="GO" id="GO:0005886">
    <property type="term" value="C:plasma membrane"/>
    <property type="evidence" value="ECO:0007669"/>
    <property type="project" value="UniProtKB-SubCell"/>
</dbReference>
<evidence type="ECO:0000256" key="4">
    <source>
        <dbReference type="ARBA" id="ARBA00022748"/>
    </source>
</evidence>
<dbReference type="Proteomes" id="UP000032803">
    <property type="component" value="Chromosome I"/>
</dbReference>
<feature type="transmembrane region" description="Helical" evidence="7">
    <location>
        <begin position="6"/>
        <end position="32"/>
    </location>
</feature>
<keyword evidence="4" id="KW-0201">Cytochrome c-type biogenesis</keyword>
<sequence length="547" mass="61518">MPVNFLDIILAFFEGFALIISPCILPILPIVLAGSLSGSRKRPFGIITGFVISFSLVAFFSRQLVQYSGIDLDLIRHISYGILLLLGIIMMSSFLSEKFTNLLQRMVGVTGLINNNPQGGFVSGIFIGSLIAIIWTPCAGPILAAVIVQTVLQKTTIVSFFILVSFALGAAIPMLIISLYGIKIIETFRFFKTKATFFRKILGLIIIAAVAYMIYQETTQSTSTAQTTIKTATMLQNGLWLPYKAPPIEGIEAWINSPPLKLSDLQGKVVLIDFWTYSCINCIRTIPYLKAWYNKYQNQGLVIIGIHSPEFDFEKNLANVQNAVKRYGIHYPVALDNQFATWRNYNNHYWPAHYLINKNGKVVYQYFGEGDYDVTENNIRYLLNLDSFDMPTLLKEERYVFGQTPETYLGYARADKSLSPDIVRDASNHYHFPQDLLRNAWALDGFWQVTADKITSTQANAALKIHYNARKVFIVMGNATPAPIKVKVFLNNKPIFSQQGKDVTDSTITVTRHSIYEVISLEQFAQGILEIRAETPGLQVYTFTFGS</sequence>
<evidence type="ECO:0000256" key="5">
    <source>
        <dbReference type="ARBA" id="ARBA00022989"/>
    </source>
</evidence>
<dbReference type="Pfam" id="PF00578">
    <property type="entry name" value="AhpC-TSA"/>
    <property type="match status" value="1"/>
</dbReference>
<feature type="transmembrane region" description="Helical" evidence="7">
    <location>
        <begin position="77"/>
        <end position="96"/>
    </location>
</feature>
<dbReference type="PATRIC" id="fig|449.7.peg.25"/>
<dbReference type="InterPro" id="IPR003834">
    <property type="entry name" value="Cyt_c_assmbl_TM_dom"/>
</dbReference>
<dbReference type="PROSITE" id="PS51352">
    <property type="entry name" value="THIOREDOXIN_2"/>
    <property type="match status" value="1"/>
</dbReference>
<name>A0A0A8UWH7_LEGHA</name>
<dbReference type="GO" id="GO:0017004">
    <property type="term" value="P:cytochrome complex assembly"/>
    <property type="evidence" value="ECO:0007669"/>
    <property type="project" value="UniProtKB-KW"/>
</dbReference>
<feature type="transmembrane region" description="Helical" evidence="7">
    <location>
        <begin position="160"/>
        <end position="185"/>
    </location>
</feature>
<dbReference type="InterPro" id="IPR000866">
    <property type="entry name" value="AhpC/TSA"/>
</dbReference>
<dbReference type="Gene3D" id="2.60.120.260">
    <property type="entry name" value="Galactose-binding domain-like"/>
    <property type="match status" value="1"/>
</dbReference>
<dbReference type="PANTHER" id="PTHR42852:SF13">
    <property type="entry name" value="PROTEIN DIPZ"/>
    <property type="match status" value="1"/>
</dbReference>
<keyword evidence="2" id="KW-1003">Cell membrane</keyword>
<keyword evidence="6 7" id="KW-0472">Membrane</keyword>
<evidence type="ECO:0000256" key="3">
    <source>
        <dbReference type="ARBA" id="ARBA00022692"/>
    </source>
</evidence>
<evidence type="ECO:0000313" key="10">
    <source>
        <dbReference type="Proteomes" id="UP000032803"/>
    </source>
</evidence>
<accession>A0A0A8UWH7</accession>